<dbReference type="EMBL" id="PGFA01000004">
    <property type="protein sequence ID" value="PJJ48532.1"/>
    <property type="molecule type" value="Genomic_DNA"/>
</dbReference>
<comment type="caution">
    <text evidence="1">The sequence shown here is derived from an EMBL/GenBank/DDBJ whole genome shotgun (WGS) entry which is preliminary data.</text>
</comment>
<dbReference type="OrthoDB" id="1036397at2"/>
<evidence type="ECO:0000313" key="1">
    <source>
        <dbReference type="EMBL" id="PJJ48532.1"/>
    </source>
</evidence>
<gene>
    <name evidence="1" type="ORF">CLV45_4241</name>
</gene>
<protein>
    <submittedName>
        <fullName evidence="1">Uncharacterized protein</fullName>
    </submittedName>
</protein>
<reference evidence="1 2" key="1">
    <citation type="submission" date="2017-11" db="EMBL/GenBank/DDBJ databases">
        <title>Genomic Encyclopedia of Archaeal and Bacterial Type Strains, Phase II (KMG-II): From Individual Species to Whole Genera.</title>
        <authorList>
            <person name="Goeker M."/>
        </authorList>
    </citation>
    <scope>NUCLEOTIDE SEQUENCE [LARGE SCALE GENOMIC DNA]</scope>
    <source>
        <strain evidence="1 2">DSM 11115</strain>
    </source>
</reference>
<organism evidence="1 2">
    <name type="scientific">Hymenobacter chitinivorans DSM 11115</name>
    <dbReference type="NCBI Taxonomy" id="1121954"/>
    <lineage>
        <taxon>Bacteria</taxon>
        <taxon>Pseudomonadati</taxon>
        <taxon>Bacteroidota</taxon>
        <taxon>Cytophagia</taxon>
        <taxon>Cytophagales</taxon>
        <taxon>Hymenobacteraceae</taxon>
        <taxon>Hymenobacter</taxon>
    </lineage>
</organism>
<keyword evidence="2" id="KW-1185">Reference proteome</keyword>
<dbReference type="AlphaFoldDB" id="A0A2M9AS56"/>
<proteinExistence type="predicted"/>
<name>A0A2M9AS56_9BACT</name>
<dbReference type="Proteomes" id="UP000228535">
    <property type="component" value="Unassembled WGS sequence"/>
</dbReference>
<accession>A0A2M9AS56</accession>
<evidence type="ECO:0000313" key="2">
    <source>
        <dbReference type="Proteomes" id="UP000228535"/>
    </source>
</evidence>
<sequence length="83" mass="9436">MVEVFKTNVRARRHARRLVEQIHQTFAQYRANFDLDDCDNILRVETSSDFIPAAELITLLRAAGFQAEVLPDEPALVAHHYGG</sequence>
<dbReference type="RefSeq" id="WP_100338468.1">
    <property type="nucleotide sequence ID" value="NZ_PGFA01000004.1"/>
</dbReference>